<dbReference type="Pfam" id="PF00089">
    <property type="entry name" value="Trypsin"/>
    <property type="match status" value="1"/>
</dbReference>
<dbReference type="InterPro" id="IPR001254">
    <property type="entry name" value="Trypsin_dom"/>
</dbReference>
<evidence type="ECO:0000256" key="4">
    <source>
        <dbReference type="ARBA" id="ARBA00022825"/>
    </source>
</evidence>
<dbReference type="InterPro" id="IPR001314">
    <property type="entry name" value="Peptidase_S1A"/>
</dbReference>
<dbReference type="SUPFAM" id="SSF50494">
    <property type="entry name" value="Trypsin-like serine proteases"/>
    <property type="match status" value="1"/>
</dbReference>
<proteinExistence type="predicted"/>
<dbReference type="EMBL" id="JACTAM010000059">
    <property type="protein sequence ID" value="KAI2647965.1"/>
    <property type="molecule type" value="Genomic_DNA"/>
</dbReference>
<dbReference type="SMART" id="SM00020">
    <property type="entry name" value="Tryp_SPc"/>
    <property type="match status" value="1"/>
</dbReference>
<gene>
    <name evidence="10" type="ORF">H4Q32_027916</name>
</gene>
<keyword evidence="11" id="KW-1185">Reference proteome</keyword>
<keyword evidence="4 8" id="KW-0720">Serine protease</keyword>
<dbReference type="Gene3D" id="2.40.10.10">
    <property type="entry name" value="Trypsin-like serine proteases"/>
    <property type="match status" value="3"/>
</dbReference>
<dbReference type="Proteomes" id="UP000830375">
    <property type="component" value="Unassembled WGS sequence"/>
</dbReference>
<comment type="caution">
    <text evidence="10">The sequence shown here is derived from an EMBL/GenBank/DDBJ whole genome shotgun (WGS) entry which is preliminary data.</text>
</comment>
<accession>A0ABQ8LB54</accession>
<sequence>MVALENWKRFLMKCSVLSSTAMKTIVFILLLVAVGFSSGDKIIGGYQCSPHSQPWQVYLNDGRISCGGSLIDKRWVVSAAHCTFSRHRLLIQLGKHNLLVGENTEQQIKTEKIIPYPRYNDRPHNNDVMLIKLKKPAILNNYVKPIPLIKNCCSKGKKCLVSGWGTTGAGPASTLQCLDLPVLSKQTCRYAYGSIITKNMFCAGFMQGGKDSCQGDSGGPVVCNGKLQGVVSFGRGCARPGYPGVYVELCRYNSWINHTIATN</sequence>
<evidence type="ECO:0000256" key="8">
    <source>
        <dbReference type="RuleBase" id="RU363034"/>
    </source>
</evidence>
<dbReference type="CDD" id="cd00190">
    <property type="entry name" value="Tryp_SPc"/>
    <property type="match status" value="1"/>
</dbReference>
<dbReference type="InterPro" id="IPR043504">
    <property type="entry name" value="Peptidase_S1_PA_chymotrypsin"/>
</dbReference>
<feature type="domain" description="Peptidase S1" evidence="9">
    <location>
        <begin position="42"/>
        <end position="261"/>
    </location>
</feature>
<dbReference type="PANTHER" id="PTHR24264:SF7">
    <property type="entry name" value="TRYPSIN-2-LIKE"/>
    <property type="match status" value="1"/>
</dbReference>
<evidence type="ECO:0000256" key="1">
    <source>
        <dbReference type="ARBA" id="ARBA00004239"/>
    </source>
</evidence>
<evidence type="ECO:0000313" key="11">
    <source>
        <dbReference type="Proteomes" id="UP000830375"/>
    </source>
</evidence>
<keyword evidence="2 8" id="KW-0645">Protease</keyword>
<dbReference type="PROSITE" id="PS00135">
    <property type="entry name" value="TRYPSIN_SER"/>
    <property type="match status" value="1"/>
</dbReference>
<organism evidence="10 11">
    <name type="scientific">Labeo rohita</name>
    <name type="common">Indian major carp</name>
    <name type="synonym">Cyprinus rohita</name>
    <dbReference type="NCBI Taxonomy" id="84645"/>
    <lineage>
        <taxon>Eukaryota</taxon>
        <taxon>Metazoa</taxon>
        <taxon>Chordata</taxon>
        <taxon>Craniata</taxon>
        <taxon>Vertebrata</taxon>
        <taxon>Euteleostomi</taxon>
        <taxon>Actinopterygii</taxon>
        <taxon>Neopterygii</taxon>
        <taxon>Teleostei</taxon>
        <taxon>Ostariophysi</taxon>
        <taxon>Cypriniformes</taxon>
        <taxon>Cyprinidae</taxon>
        <taxon>Labeoninae</taxon>
        <taxon>Labeonini</taxon>
        <taxon>Labeo</taxon>
    </lineage>
</organism>
<evidence type="ECO:0000256" key="3">
    <source>
        <dbReference type="ARBA" id="ARBA00022801"/>
    </source>
</evidence>
<dbReference type="EC" id="3.4.21.4" evidence="7"/>
<evidence type="ECO:0000313" key="10">
    <source>
        <dbReference type="EMBL" id="KAI2647965.1"/>
    </source>
</evidence>
<evidence type="ECO:0000256" key="6">
    <source>
        <dbReference type="ARBA" id="ARBA00036320"/>
    </source>
</evidence>
<evidence type="ECO:0000259" key="9">
    <source>
        <dbReference type="PROSITE" id="PS50240"/>
    </source>
</evidence>
<evidence type="ECO:0000256" key="7">
    <source>
        <dbReference type="ARBA" id="ARBA00038868"/>
    </source>
</evidence>
<reference evidence="10 11" key="1">
    <citation type="submission" date="2022-01" db="EMBL/GenBank/DDBJ databases">
        <title>A high-quality chromosome-level genome assembly of rohu carp, Labeo rohita.</title>
        <authorList>
            <person name="Arick M.A. II"/>
            <person name="Hsu C.-Y."/>
            <person name="Magbanua Z."/>
            <person name="Pechanova O."/>
            <person name="Grover C."/>
            <person name="Miller E."/>
            <person name="Thrash A."/>
            <person name="Ezzel L."/>
            <person name="Alam S."/>
            <person name="Benzie J."/>
            <person name="Hamilton M."/>
            <person name="Karsi A."/>
            <person name="Lawrence M.L."/>
            <person name="Peterson D.G."/>
        </authorList>
    </citation>
    <scope>NUCLEOTIDE SEQUENCE [LARGE SCALE GENOMIC DNA]</scope>
    <source>
        <strain evidence="11">BAU-BD-2019</strain>
        <tissue evidence="10">Blood</tissue>
    </source>
</reference>
<comment type="subcellular location">
    <subcellularLocation>
        <location evidence="1">Secreted</location>
        <location evidence="1">Extracellular space</location>
    </subcellularLocation>
</comment>
<dbReference type="PROSITE" id="PS50240">
    <property type="entry name" value="TRYPSIN_DOM"/>
    <property type="match status" value="1"/>
</dbReference>
<evidence type="ECO:0000256" key="5">
    <source>
        <dbReference type="ARBA" id="ARBA00023157"/>
    </source>
</evidence>
<dbReference type="InterPro" id="IPR033116">
    <property type="entry name" value="TRYPSIN_SER"/>
</dbReference>
<dbReference type="PANTHER" id="PTHR24264">
    <property type="entry name" value="TRYPSIN-RELATED"/>
    <property type="match status" value="1"/>
</dbReference>
<name>A0ABQ8LB54_LABRO</name>
<comment type="catalytic activity">
    <reaction evidence="6">
        <text>Preferential cleavage: Arg-|-Xaa, Lys-|-Xaa.</text>
        <dbReference type="EC" id="3.4.21.4"/>
    </reaction>
</comment>
<dbReference type="PROSITE" id="PS00134">
    <property type="entry name" value="TRYPSIN_HIS"/>
    <property type="match status" value="1"/>
</dbReference>
<keyword evidence="3 8" id="KW-0378">Hydrolase</keyword>
<dbReference type="PRINTS" id="PR00722">
    <property type="entry name" value="CHYMOTRYPSIN"/>
</dbReference>
<dbReference type="InterPro" id="IPR018114">
    <property type="entry name" value="TRYPSIN_HIS"/>
</dbReference>
<dbReference type="InterPro" id="IPR050127">
    <property type="entry name" value="Serine_Proteases_S1"/>
</dbReference>
<protein>
    <recommendedName>
        <fullName evidence="7">trypsin</fullName>
        <ecNumber evidence="7">3.4.21.4</ecNumber>
    </recommendedName>
</protein>
<evidence type="ECO:0000256" key="2">
    <source>
        <dbReference type="ARBA" id="ARBA00022670"/>
    </source>
</evidence>
<dbReference type="InterPro" id="IPR009003">
    <property type="entry name" value="Peptidase_S1_PA"/>
</dbReference>
<keyword evidence="5" id="KW-1015">Disulfide bond</keyword>